<feature type="domain" description="Flagellar hook protein FlgE/F/G-like D1" evidence="9">
    <location>
        <begin position="81"/>
        <end position="148"/>
    </location>
</feature>
<organism evidence="10 11">
    <name type="scientific">Pandoraea horticolens</name>
    <dbReference type="NCBI Taxonomy" id="2508298"/>
    <lineage>
        <taxon>Bacteria</taxon>
        <taxon>Pseudomonadati</taxon>
        <taxon>Pseudomonadota</taxon>
        <taxon>Betaproteobacteria</taxon>
        <taxon>Burkholderiales</taxon>
        <taxon>Burkholderiaceae</taxon>
        <taxon>Pandoraea</taxon>
    </lineage>
</organism>
<dbReference type="InterPro" id="IPR037925">
    <property type="entry name" value="FlgE/F/G-like"/>
</dbReference>
<feature type="domain" description="Flagellar basal-body/hook protein C-terminal" evidence="8">
    <location>
        <begin position="198"/>
        <end position="240"/>
    </location>
</feature>
<dbReference type="InterPro" id="IPR020013">
    <property type="entry name" value="Flagellar_FlgE/F/G"/>
</dbReference>
<evidence type="ECO:0000259" key="8">
    <source>
        <dbReference type="Pfam" id="PF06429"/>
    </source>
</evidence>
<dbReference type="RefSeq" id="WP_150619137.1">
    <property type="nucleotide sequence ID" value="NZ_CABPSM010000001.1"/>
</dbReference>
<dbReference type="NCBIfam" id="NF009280">
    <property type="entry name" value="PRK12640.1"/>
    <property type="match status" value="1"/>
</dbReference>
<keyword evidence="11" id="KW-1185">Reference proteome</keyword>
<evidence type="ECO:0000313" key="11">
    <source>
        <dbReference type="Proteomes" id="UP000343317"/>
    </source>
</evidence>
<keyword evidence="10" id="KW-0969">Cilium</keyword>
<dbReference type="InterPro" id="IPR010930">
    <property type="entry name" value="Flg_bb/hook_C_dom"/>
</dbReference>
<evidence type="ECO:0000256" key="6">
    <source>
        <dbReference type="RuleBase" id="RU362116"/>
    </source>
</evidence>
<comment type="subcellular location">
    <subcellularLocation>
        <location evidence="1 6">Bacterial flagellum basal body</location>
    </subcellularLocation>
</comment>
<evidence type="ECO:0000256" key="4">
    <source>
        <dbReference type="ARBA" id="ARBA00038560"/>
    </source>
</evidence>
<reference evidence="10 11" key="1">
    <citation type="submission" date="2019-08" db="EMBL/GenBank/DDBJ databases">
        <authorList>
            <person name="Peeters C."/>
        </authorList>
    </citation>
    <scope>NUCLEOTIDE SEQUENCE [LARGE SCALE GENOMIC DNA]</scope>
    <source>
        <strain evidence="10 11">LMG 31112</strain>
    </source>
</reference>
<dbReference type="GO" id="GO:0071978">
    <property type="term" value="P:bacterial-type flagellum-dependent swarming motility"/>
    <property type="evidence" value="ECO:0007669"/>
    <property type="project" value="TreeGrafter"/>
</dbReference>
<dbReference type="EMBL" id="CABPSM010000001">
    <property type="protein sequence ID" value="VVD71487.1"/>
    <property type="molecule type" value="Genomic_DNA"/>
</dbReference>
<dbReference type="GO" id="GO:0030694">
    <property type="term" value="C:bacterial-type flagellum basal body, rod"/>
    <property type="evidence" value="ECO:0007669"/>
    <property type="project" value="UniProtKB-UniRule"/>
</dbReference>
<evidence type="ECO:0000256" key="3">
    <source>
        <dbReference type="ARBA" id="ARBA00023143"/>
    </source>
</evidence>
<dbReference type="Pfam" id="PF22692">
    <property type="entry name" value="LlgE_F_G_D1"/>
    <property type="match status" value="1"/>
</dbReference>
<dbReference type="Pfam" id="PF06429">
    <property type="entry name" value="Flg_bbr_C"/>
    <property type="match status" value="1"/>
</dbReference>
<accession>A0A5E4S789</accession>
<dbReference type="InterPro" id="IPR001444">
    <property type="entry name" value="Flag_bb_rod_N"/>
</dbReference>
<keyword evidence="3 6" id="KW-0975">Bacterial flagellum</keyword>
<comment type="similarity">
    <text evidence="2 6">Belongs to the flagella basal body rod proteins family.</text>
</comment>
<dbReference type="AlphaFoldDB" id="A0A5E4S789"/>
<evidence type="ECO:0000256" key="1">
    <source>
        <dbReference type="ARBA" id="ARBA00004117"/>
    </source>
</evidence>
<keyword evidence="10" id="KW-0282">Flagellum</keyword>
<dbReference type="SUPFAM" id="SSF117143">
    <property type="entry name" value="Flagellar hook protein flgE"/>
    <property type="match status" value="1"/>
</dbReference>
<evidence type="ECO:0000259" key="9">
    <source>
        <dbReference type="Pfam" id="PF22692"/>
    </source>
</evidence>
<feature type="domain" description="Flagellar basal body rod protein N-terminal" evidence="7">
    <location>
        <begin position="5"/>
        <end position="35"/>
    </location>
</feature>
<gene>
    <name evidence="10" type="ORF">PHO31112_00632</name>
</gene>
<evidence type="ECO:0000313" key="10">
    <source>
        <dbReference type="EMBL" id="VVD71487.1"/>
    </source>
</evidence>
<dbReference type="InterPro" id="IPR053967">
    <property type="entry name" value="LlgE_F_G-like_D1"/>
</dbReference>
<evidence type="ECO:0000256" key="5">
    <source>
        <dbReference type="ARBA" id="ARBA00040228"/>
    </source>
</evidence>
<dbReference type="Proteomes" id="UP000343317">
    <property type="component" value="Unassembled WGS sequence"/>
</dbReference>
<dbReference type="Pfam" id="PF00460">
    <property type="entry name" value="Flg_bb_rod"/>
    <property type="match status" value="1"/>
</dbReference>
<proteinExistence type="inferred from homology"/>
<evidence type="ECO:0000256" key="2">
    <source>
        <dbReference type="ARBA" id="ARBA00009677"/>
    </source>
</evidence>
<protein>
    <recommendedName>
        <fullName evidence="5 6">Flagellar basal-body rod protein FlgF</fullName>
    </recommendedName>
</protein>
<sequence>MDALIYTAMSGAQRAQDTQHMVAHNLANTTTTGFRASLAVAQANAVPGAGLASRHYAVQAPAGLDTTPGVLESTGRALDVAIDGDGYLVLAARPEDGADAVYSRGGSLKLDGDGTLLLHGRPVMGEGGPIVVPPHRELDIGADGTVAVVLEGSNELVPVGSLQRVLAMPGDMRSTGGGLLVSDAGTLPGDDVVLRGAHLEASNVSAVGAMVQSMNASRDFEMQMRVLKIADDMAEGGNRLVRG</sequence>
<name>A0A5E4S789_9BURK</name>
<keyword evidence="10" id="KW-0966">Cell projection</keyword>
<dbReference type="PANTHER" id="PTHR30435">
    <property type="entry name" value="FLAGELLAR PROTEIN"/>
    <property type="match status" value="1"/>
</dbReference>
<dbReference type="NCBIfam" id="TIGR03506">
    <property type="entry name" value="FlgEFG_subfam"/>
    <property type="match status" value="1"/>
</dbReference>
<dbReference type="PANTHER" id="PTHR30435:SF18">
    <property type="entry name" value="FLAGELLAR BASAL-BODY ROD PROTEIN FLGF"/>
    <property type="match status" value="1"/>
</dbReference>
<evidence type="ECO:0000259" key="7">
    <source>
        <dbReference type="Pfam" id="PF00460"/>
    </source>
</evidence>
<comment type="subunit">
    <text evidence="4 6">The basal body constitutes a major portion of the flagellar organelle and consists of five rings (E,L,P,S, and M) mounted on a central rod. The rod consists of about 26 subunits of FlgG in the distal portion, and FlgB, FlgC and FlgF are thought to build up the proximal portion of the rod with about 6 subunits each.</text>
</comment>